<reference evidence="8" key="1">
    <citation type="submission" date="2025-08" db="UniProtKB">
        <authorList>
            <consortium name="RefSeq"/>
        </authorList>
    </citation>
    <scope>IDENTIFICATION</scope>
</reference>
<dbReference type="GO" id="GO:0046872">
    <property type="term" value="F:metal ion binding"/>
    <property type="evidence" value="ECO:0007669"/>
    <property type="project" value="UniProtKB-KW"/>
</dbReference>
<keyword evidence="4" id="KW-0378">Hydrolase</keyword>
<dbReference type="GeneID" id="110975593"/>
<dbReference type="GO" id="GO:0008237">
    <property type="term" value="F:metallopeptidase activity"/>
    <property type="evidence" value="ECO:0007669"/>
    <property type="project" value="UniProtKB-KW"/>
</dbReference>
<keyword evidence="6" id="KW-0482">Metalloprotease</keyword>
<keyword evidence="7" id="KW-1185">Reference proteome</keyword>
<dbReference type="Gene3D" id="3.40.390.10">
    <property type="entry name" value="Collagenase (Catalytic Domain)"/>
    <property type="match status" value="1"/>
</dbReference>
<dbReference type="PANTHER" id="PTHR15910:SF1">
    <property type="entry name" value="ARCHAEMETZINCIN-2"/>
    <property type="match status" value="1"/>
</dbReference>
<protein>
    <submittedName>
        <fullName evidence="8">Archaemetzincin-2-like</fullName>
    </submittedName>
</protein>
<keyword evidence="2" id="KW-0645">Protease</keyword>
<evidence type="ECO:0000313" key="8">
    <source>
        <dbReference type="RefSeq" id="XP_022083871.1"/>
    </source>
</evidence>
<dbReference type="GO" id="GO:0006508">
    <property type="term" value="P:proteolysis"/>
    <property type="evidence" value="ECO:0007669"/>
    <property type="project" value="UniProtKB-KW"/>
</dbReference>
<gene>
    <name evidence="8" type="primary">LOC110975593</name>
</gene>
<dbReference type="CDD" id="cd11375">
    <property type="entry name" value="Peptidase_M54"/>
    <property type="match status" value="1"/>
</dbReference>
<proteinExistence type="predicted"/>
<evidence type="ECO:0000256" key="2">
    <source>
        <dbReference type="ARBA" id="ARBA00022670"/>
    </source>
</evidence>
<sequence length="365" mass="42357">MLSPWFSCCSNTQEDRDRKNVKYLVHDLKTFEGNVQSLFELSAHCLSLSRSRRPTCNNDEVWEEAREGDSRINLESALFQHKSPVPMKGRQTYRMWKATVELSTGLVFKSDLLDKPKTLHFCPLERFPQPVTSGFRIQGYNLVQYLVHFLQVYFPNLDIRMESVHDINQDLELVSRYHSKTNKKQFLVTDLYAKLHKLTGIPSSDFVLGLTWTDLYPKEELNFVLGEASFRHRCAVLSFGRYEPLSYKRNQGDDEPEEESIAVDGDLLWKLLRVATHETCHLFGLNHCVFFNCSMNESTSVAEALAQPLILCPVCLRKIQRFLKFGIVERYRNLLSACQSLQDAYPSEGMQTTVDWLRRCMQFLS</sequence>
<keyword evidence="3" id="KW-0479">Metal-binding</keyword>
<evidence type="ECO:0000313" key="7">
    <source>
        <dbReference type="Proteomes" id="UP000694845"/>
    </source>
</evidence>
<dbReference type="OrthoDB" id="2365600at2759"/>
<keyword evidence="5" id="KW-0862">Zinc</keyword>
<dbReference type="PANTHER" id="PTHR15910">
    <property type="entry name" value="ARCHAEMETZINCIN"/>
    <property type="match status" value="1"/>
</dbReference>
<evidence type="ECO:0000256" key="6">
    <source>
        <dbReference type="ARBA" id="ARBA00023049"/>
    </source>
</evidence>
<organism evidence="7 8">
    <name type="scientific">Acanthaster planci</name>
    <name type="common">Crown-of-thorns starfish</name>
    <dbReference type="NCBI Taxonomy" id="133434"/>
    <lineage>
        <taxon>Eukaryota</taxon>
        <taxon>Metazoa</taxon>
        <taxon>Echinodermata</taxon>
        <taxon>Eleutherozoa</taxon>
        <taxon>Asterozoa</taxon>
        <taxon>Asteroidea</taxon>
        <taxon>Valvatacea</taxon>
        <taxon>Valvatida</taxon>
        <taxon>Acanthasteridae</taxon>
        <taxon>Acanthaster</taxon>
    </lineage>
</organism>
<accession>A0A8B7XVG7</accession>
<dbReference type="Pfam" id="PF07998">
    <property type="entry name" value="Peptidase_M54"/>
    <property type="match status" value="1"/>
</dbReference>
<dbReference type="RefSeq" id="XP_022083871.1">
    <property type="nucleotide sequence ID" value="XM_022228179.1"/>
</dbReference>
<name>A0A8B7XVG7_ACAPL</name>
<comment type="cofactor">
    <cofactor evidence="1">
        <name>Zn(2+)</name>
        <dbReference type="ChEBI" id="CHEBI:29105"/>
    </cofactor>
</comment>
<dbReference type="KEGG" id="aplc:110975593"/>
<dbReference type="AlphaFoldDB" id="A0A8B7XVG7"/>
<evidence type="ECO:0000256" key="3">
    <source>
        <dbReference type="ARBA" id="ARBA00022723"/>
    </source>
</evidence>
<dbReference type="Proteomes" id="UP000694845">
    <property type="component" value="Unplaced"/>
</dbReference>
<evidence type="ECO:0000256" key="5">
    <source>
        <dbReference type="ARBA" id="ARBA00022833"/>
    </source>
</evidence>
<evidence type="ECO:0000256" key="1">
    <source>
        <dbReference type="ARBA" id="ARBA00001947"/>
    </source>
</evidence>
<dbReference type="InterPro" id="IPR024079">
    <property type="entry name" value="MetalloPept_cat_dom_sf"/>
</dbReference>
<evidence type="ECO:0000256" key="4">
    <source>
        <dbReference type="ARBA" id="ARBA00022801"/>
    </source>
</evidence>
<dbReference type="SUPFAM" id="SSF55486">
    <property type="entry name" value="Metalloproteases ('zincins'), catalytic domain"/>
    <property type="match status" value="1"/>
</dbReference>
<dbReference type="OMA" id="NWNITTR"/>
<dbReference type="InterPro" id="IPR012962">
    <property type="entry name" value="Pept_M54_archaemetzincn"/>
</dbReference>